<reference evidence="2" key="1">
    <citation type="journal article" date="2019" name="Int. J. Syst. Evol. Microbiol.">
        <title>The Global Catalogue of Microorganisms (GCM) 10K type strain sequencing project: providing services to taxonomists for standard genome sequencing and annotation.</title>
        <authorList>
            <consortium name="The Broad Institute Genomics Platform"/>
            <consortium name="The Broad Institute Genome Sequencing Center for Infectious Disease"/>
            <person name="Wu L."/>
            <person name="Ma J."/>
        </authorList>
    </citation>
    <scope>NUCLEOTIDE SEQUENCE [LARGE SCALE GENOMIC DNA]</scope>
    <source>
        <strain evidence="2">CECT 8289</strain>
    </source>
</reference>
<sequence length="150" mass="17419">MKVIKSSNVLALATAAEVYYDTPLFTNKGVFRAIKTSVCFELSNGSHLIIREGMYWDENSIPYLLQWAFPKSGKYAVPALIHDALYYKATTTQKFADDEFKYWMQHLNISKFQIAFRYYAVRLFGGSWFKKNVTRPGERCLHNKQLIDIV</sequence>
<protein>
    <submittedName>
        <fullName evidence="1">DUF1353 domain-containing protein</fullName>
    </submittedName>
</protein>
<evidence type="ECO:0000313" key="2">
    <source>
        <dbReference type="Proteomes" id="UP001595907"/>
    </source>
</evidence>
<dbReference type="EMBL" id="JBHSCZ010000001">
    <property type="protein sequence ID" value="MFC4262488.1"/>
    <property type="molecule type" value="Genomic_DNA"/>
</dbReference>
<proteinExistence type="predicted"/>
<name>A0ABV8QRL0_9BACT</name>
<dbReference type="RefSeq" id="WP_379707944.1">
    <property type="nucleotide sequence ID" value="NZ_JBHSCZ010000001.1"/>
</dbReference>
<dbReference type="Proteomes" id="UP001595907">
    <property type="component" value="Unassembled WGS sequence"/>
</dbReference>
<dbReference type="InterPro" id="IPR010767">
    <property type="entry name" value="Phage_CGC-2007_Cje0229"/>
</dbReference>
<organism evidence="1 2">
    <name type="scientific">Ferruginibacter yonginensis</name>
    <dbReference type="NCBI Taxonomy" id="1310416"/>
    <lineage>
        <taxon>Bacteria</taxon>
        <taxon>Pseudomonadati</taxon>
        <taxon>Bacteroidota</taxon>
        <taxon>Chitinophagia</taxon>
        <taxon>Chitinophagales</taxon>
        <taxon>Chitinophagaceae</taxon>
        <taxon>Ferruginibacter</taxon>
    </lineage>
</organism>
<evidence type="ECO:0000313" key="1">
    <source>
        <dbReference type="EMBL" id="MFC4262488.1"/>
    </source>
</evidence>
<gene>
    <name evidence="1" type="ORF">ACFOWM_06350</name>
</gene>
<keyword evidence="2" id="KW-1185">Reference proteome</keyword>
<dbReference type="Pfam" id="PF07087">
    <property type="entry name" value="DUF1353"/>
    <property type="match status" value="1"/>
</dbReference>
<comment type="caution">
    <text evidence="1">The sequence shown here is derived from an EMBL/GenBank/DDBJ whole genome shotgun (WGS) entry which is preliminary data.</text>
</comment>
<accession>A0ABV8QRL0</accession>